<feature type="transmembrane region" description="Helical" evidence="8">
    <location>
        <begin position="244"/>
        <end position="271"/>
    </location>
</feature>
<evidence type="ECO:0000256" key="7">
    <source>
        <dbReference type="ARBA" id="ARBA00023136"/>
    </source>
</evidence>
<comment type="similarity">
    <text evidence="2">Belongs to the autoinducer-2 exporter (AI-2E) (TC 2.A.86) family.</text>
</comment>
<keyword evidence="6 8" id="KW-1133">Transmembrane helix</keyword>
<dbReference type="RefSeq" id="WP_130458472.1">
    <property type="nucleotide sequence ID" value="NZ_SHKM01000001.1"/>
</dbReference>
<keyword evidence="7 8" id="KW-0472">Membrane</keyword>
<protein>
    <submittedName>
        <fullName evidence="9">PurR-regulated permease PerM</fullName>
    </submittedName>
</protein>
<feature type="transmembrane region" description="Helical" evidence="8">
    <location>
        <begin position="14"/>
        <end position="34"/>
    </location>
</feature>
<evidence type="ECO:0000256" key="1">
    <source>
        <dbReference type="ARBA" id="ARBA00004651"/>
    </source>
</evidence>
<evidence type="ECO:0000256" key="3">
    <source>
        <dbReference type="ARBA" id="ARBA00022448"/>
    </source>
</evidence>
<dbReference type="PANTHER" id="PTHR21716:SF53">
    <property type="entry name" value="PERMEASE PERM-RELATED"/>
    <property type="match status" value="1"/>
</dbReference>
<keyword evidence="3" id="KW-0813">Transport</keyword>
<organism evidence="9 10">
    <name type="scientific">Azospira oryzae</name>
    <dbReference type="NCBI Taxonomy" id="146939"/>
    <lineage>
        <taxon>Bacteria</taxon>
        <taxon>Pseudomonadati</taxon>
        <taxon>Pseudomonadota</taxon>
        <taxon>Betaproteobacteria</taxon>
        <taxon>Rhodocyclales</taxon>
        <taxon>Rhodocyclaceae</taxon>
        <taxon>Azospira</taxon>
    </lineage>
</organism>
<evidence type="ECO:0000256" key="6">
    <source>
        <dbReference type="ARBA" id="ARBA00022989"/>
    </source>
</evidence>
<dbReference type="EMBL" id="SHKM01000001">
    <property type="protein sequence ID" value="RZT89818.1"/>
    <property type="molecule type" value="Genomic_DNA"/>
</dbReference>
<evidence type="ECO:0000256" key="8">
    <source>
        <dbReference type="SAM" id="Phobius"/>
    </source>
</evidence>
<keyword evidence="10" id="KW-1185">Reference proteome</keyword>
<dbReference type="InterPro" id="IPR002549">
    <property type="entry name" value="AI-2E-like"/>
</dbReference>
<evidence type="ECO:0000256" key="2">
    <source>
        <dbReference type="ARBA" id="ARBA00009773"/>
    </source>
</evidence>
<feature type="transmembrane region" description="Helical" evidence="8">
    <location>
        <begin position="74"/>
        <end position="95"/>
    </location>
</feature>
<feature type="transmembrane region" description="Helical" evidence="8">
    <location>
        <begin position="220"/>
        <end position="238"/>
    </location>
</feature>
<evidence type="ECO:0000313" key="9">
    <source>
        <dbReference type="EMBL" id="RZT89818.1"/>
    </source>
</evidence>
<comment type="caution">
    <text evidence="9">The sequence shown here is derived from an EMBL/GenBank/DDBJ whole genome shotgun (WGS) entry which is preliminary data.</text>
</comment>
<feature type="transmembrane region" description="Helical" evidence="8">
    <location>
        <begin position="40"/>
        <end position="62"/>
    </location>
</feature>
<name>A0ABY0IQH2_9RHOO</name>
<feature type="transmembrane region" description="Helical" evidence="8">
    <location>
        <begin position="155"/>
        <end position="180"/>
    </location>
</feature>
<dbReference type="Proteomes" id="UP000292136">
    <property type="component" value="Unassembled WGS sequence"/>
</dbReference>
<evidence type="ECO:0000313" key="10">
    <source>
        <dbReference type="Proteomes" id="UP000292136"/>
    </source>
</evidence>
<sequence>MSPVVRPFPRQPRAAGPLVWACILGTTCLLLFLFQKILWLVVPFILALIIYYALLPAVLRLVLAGYSVTAGASLVCFGAFLLLGGALGLAAPWIAAHAVSWNEWGGRYLAGGVGFVLGSLSSLENSFEFLAQAHLTDSVRKGISDFSANFVSRNLAGAVMLAAAWLPSLLLAPFLAFFFLRDGRRFKKFIIHAVPNAFLERTLYLLDEVDRTARMYFTGLLKLTLLDTLTLALGLWALGISAPFLLGLVTAVLAWVPYVGSILGCAVVVLVAATDFPGNPGMAYGAIGLFILVRLLDDFFFMPMTVGRSLHLHPLLTVIMIFVGGAVAGISGLMLVLPLLGVVMVLGETVGQVVNDPRLQARHAHARRLRHAAVTGDLL</sequence>
<keyword evidence="4" id="KW-1003">Cell membrane</keyword>
<evidence type="ECO:0000256" key="5">
    <source>
        <dbReference type="ARBA" id="ARBA00022692"/>
    </source>
</evidence>
<evidence type="ECO:0000256" key="4">
    <source>
        <dbReference type="ARBA" id="ARBA00022475"/>
    </source>
</evidence>
<feature type="transmembrane region" description="Helical" evidence="8">
    <location>
        <begin position="314"/>
        <end position="337"/>
    </location>
</feature>
<proteinExistence type="inferred from homology"/>
<accession>A0ABY0IQH2</accession>
<dbReference type="Pfam" id="PF01594">
    <property type="entry name" value="AI-2E_transport"/>
    <property type="match status" value="1"/>
</dbReference>
<dbReference type="PANTHER" id="PTHR21716">
    <property type="entry name" value="TRANSMEMBRANE PROTEIN"/>
    <property type="match status" value="1"/>
</dbReference>
<keyword evidence="5 8" id="KW-0812">Transmembrane</keyword>
<comment type="subcellular location">
    <subcellularLocation>
        <location evidence="1">Cell membrane</location>
        <topology evidence="1">Multi-pass membrane protein</topology>
    </subcellularLocation>
</comment>
<gene>
    <name evidence="9" type="ORF">EV678_0612</name>
</gene>
<feature type="transmembrane region" description="Helical" evidence="8">
    <location>
        <begin position="283"/>
        <end position="302"/>
    </location>
</feature>
<reference evidence="9 10" key="1">
    <citation type="submission" date="2019-02" db="EMBL/GenBank/DDBJ databases">
        <title>Genomic Encyclopedia of Type Strains, Phase IV (KMG-IV): sequencing the most valuable type-strain genomes for metagenomic binning, comparative biology and taxonomic classification.</title>
        <authorList>
            <person name="Goeker M."/>
        </authorList>
    </citation>
    <scope>NUCLEOTIDE SEQUENCE [LARGE SCALE GENOMIC DNA]</scope>
    <source>
        <strain evidence="9 10">DSM 21223</strain>
    </source>
</reference>